<evidence type="ECO:0000313" key="2">
    <source>
        <dbReference type="EMBL" id="KAK8546282.1"/>
    </source>
</evidence>
<sequence>MARKHLHELLEEDQEPFILENYIADKRCRLQKPSPTIHLQIERLKPFSQNSNFPSNFCKKACFLASRDSPDLIKQPPLFEAKSPNAVFLLEAALRIQKQSSSKTKSRYQNSNGGAASGLFGSILKRLKYRAKNPKRETANAGTKASVKDISKWDLVLGKKSVFSEEKRGCEMGFSSSCNEEKSMDMDSGASCSCSHSEDFEEISMCNGVLEHNSAFDKHFSQNPFHFLFQTTPSPSRHEREEKQNHELQSLKRLQVEEEKEQCSPVSVLDRPFEDDDRHRDDNDAEEADNGMKHFDLECTFAIVQRAKQQFLQKLCRFEKLAELDPMELEKRMLEQEQDNESPSSQSEMNIDVYNLKSHPDCMKRLVSDLIAEEEMASRHVGCIDKQAGAAERVRERLDAWEDVESNTIDMMVEQDFRRDKIEGWKGNKEQIREIVIEVERGIFGLLMQELGAKQQFLQKLCRFEKLAELDPMELEKRMLEQEQDNESPSSQSEMNIDVYNLKSHPDCMKRLVSDLIAEEEMASRHDGCIDKQAGAAERVRKRLDAWEYVESNTIDMMVEQDFRRDKIEGWKGNEEEIREIAMEVERGIFGLLMQELSEELVFDRDGRFYIRSNMMIGELARPGWSVVATKIHALKPLHDAVVKIYRHRHGHGAAEKTKNRTRPIYISNTHLPYTQTINVYQFIHNWSALSTLSSSSSPIL</sequence>
<dbReference type="Proteomes" id="UP001472677">
    <property type="component" value="Unassembled WGS sequence"/>
</dbReference>
<gene>
    <name evidence="2" type="ORF">V6N12_027076</name>
</gene>
<organism evidence="2 3">
    <name type="scientific">Hibiscus sabdariffa</name>
    <name type="common">roselle</name>
    <dbReference type="NCBI Taxonomy" id="183260"/>
    <lineage>
        <taxon>Eukaryota</taxon>
        <taxon>Viridiplantae</taxon>
        <taxon>Streptophyta</taxon>
        <taxon>Embryophyta</taxon>
        <taxon>Tracheophyta</taxon>
        <taxon>Spermatophyta</taxon>
        <taxon>Magnoliopsida</taxon>
        <taxon>eudicotyledons</taxon>
        <taxon>Gunneridae</taxon>
        <taxon>Pentapetalae</taxon>
        <taxon>rosids</taxon>
        <taxon>malvids</taxon>
        <taxon>Malvales</taxon>
        <taxon>Malvaceae</taxon>
        <taxon>Malvoideae</taxon>
        <taxon>Hibiscus</taxon>
    </lineage>
</organism>
<evidence type="ECO:0008006" key="4">
    <source>
        <dbReference type="Google" id="ProtNLM"/>
    </source>
</evidence>
<protein>
    <recommendedName>
        <fullName evidence="4">DUF4378 domain-containing protein</fullName>
    </recommendedName>
</protein>
<feature type="region of interest" description="Disordered" evidence="1">
    <location>
        <begin position="255"/>
        <end position="289"/>
    </location>
</feature>
<dbReference type="PANTHER" id="PTHR33623:SF5">
    <property type="entry name" value="HISTONE-LYSINE N-METHYLTRANSFERASE SETD1B-LIKE PROTEIN"/>
    <property type="match status" value="1"/>
</dbReference>
<reference evidence="2 3" key="1">
    <citation type="journal article" date="2024" name="G3 (Bethesda)">
        <title>Genome assembly of Hibiscus sabdariffa L. provides insights into metabolisms of medicinal natural products.</title>
        <authorList>
            <person name="Kim T."/>
        </authorList>
    </citation>
    <scope>NUCLEOTIDE SEQUENCE [LARGE SCALE GENOMIC DNA]</scope>
    <source>
        <strain evidence="2">TK-2024</strain>
        <tissue evidence="2">Old leaves</tissue>
    </source>
</reference>
<keyword evidence="3" id="KW-1185">Reference proteome</keyword>
<proteinExistence type="predicted"/>
<name>A0ABR2DTM6_9ROSI</name>
<dbReference type="EMBL" id="JBBPBM010000023">
    <property type="protein sequence ID" value="KAK8546282.1"/>
    <property type="molecule type" value="Genomic_DNA"/>
</dbReference>
<evidence type="ECO:0000256" key="1">
    <source>
        <dbReference type="SAM" id="MobiDB-lite"/>
    </source>
</evidence>
<evidence type="ECO:0000313" key="3">
    <source>
        <dbReference type="Proteomes" id="UP001472677"/>
    </source>
</evidence>
<dbReference type="PANTHER" id="PTHR33623">
    <property type="entry name" value="OS04G0572500 PROTEIN"/>
    <property type="match status" value="1"/>
</dbReference>
<comment type="caution">
    <text evidence="2">The sequence shown here is derived from an EMBL/GenBank/DDBJ whole genome shotgun (WGS) entry which is preliminary data.</text>
</comment>
<accession>A0ABR2DTM6</accession>